<dbReference type="InterPro" id="IPR015943">
    <property type="entry name" value="WD40/YVTN_repeat-like_dom_sf"/>
</dbReference>
<dbReference type="InterPro" id="IPR008271">
    <property type="entry name" value="Ser/Thr_kinase_AS"/>
</dbReference>
<keyword evidence="4 6" id="KW-0067">ATP-binding</keyword>
<evidence type="ECO:0000256" key="3">
    <source>
        <dbReference type="ARBA" id="ARBA00022741"/>
    </source>
</evidence>
<evidence type="ECO:0000256" key="1">
    <source>
        <dbReference type="ARBA" id="ARBA00022574"/>
    </source>
</evidence>
<feature type="compositionally biased region" description="Low complexity" evidence="7">
    <location>
        <begin position="82"/>
        <end position="97"/>
    </location>
</feature>
<evidence type="ECO:0000259" key="8">
    <source>
        <dbReference type="PROSITE" id="PS50011"/>
    </source>
</evidence>
<evidence type="ECO:0000256" key="6">
    <source>
        <dbReference type="PROSITE-ProRule" id="PRU10141"/>
    </source>
</evidence>
<dbReference type="Gene3D" id="2.130.10.10">
    <property type="entry name" value="YVTN repeat-like/Quinoprotein amine dehydrogenase"/>
    <property type="match status" value="4"/>
</dbReference>
<dbReference type="SUPFAM" id="SSF56112">
    <property type="entry name" value="Protein kinase-like (PK-like)"/>
    <property type="match status" value="1"/>
</dbReference>
<dbReference type="SUPFAM" id="SSF52540">
    <property type="entry name" value="P-loop containing nucleoside triphosphate hydrolases"/>
    <property type="match status" value="1"/>
</dbReference>
<feature type="region of interest" description="Disordered" evidence="7">
    <location>
        <begin position="1"/>
        <end position="26"/>
    </location>
</feature>
<dbReference type="InterPro" id="IPR001680">
    <property type="entry name" value="WD40_rpt"/>
</dbReference>
<feature type="repeat" description="WD" evidence="5">
    <location>
        <begin position="1315"/>
        <end position="1347"/>
    </location>
</feature>
<dbReference type="InterPro" id="IPR049052">
    <property type="entry name" value="nSTAND1"/>
</dbReference>
<dbReference type="InterPro" id="IPR019775">
    <property type="entry name" value="WD40_repeat_CS"/>
</dbReference>
<evidence type="ECO:0000256" key="2">
    <source>
        <dbReference type="ARBA" id="ARBA00022737"/>
    </source>
</evidence>
<evidence type="ECO:0000313" key="9">
    <source>
        <dbReference type="EMBL" id="MRG96309.1"/>
    </source>
</evidence>
<keyword evidence="3 6" id="KW-0547">Nucleotide-binding</keyword>
<dbReference type="InterPro" id="IPR020472">
    <property type="entry name" value="WD40_PAC1"/>
</dbReference>
<evidence type="ECO:0000256" key="7">
    <source>
        <dbReference type="SAM" id="MobiDB-lite"/>
    </source>
</evidence>
<dbReference type="CDD" id="cd14014">
    <property type="entry name" value="STKc_PknB_like"/>
    <property type="match status" value="1"/>
</dbReference>
<dbReference type="PROSITE" id="PS00107">
    <property type="entry name" value="PROTEIN_KINASE_ATP"/>
    <property type="match status" value="1"/>
</dbReference>
<dbReference type="Gene3D" id="3.30.200.20">
    <property type="entry name" value="Phosphorylase Kinase, domain 1"/>
    <property type="match status" value="1"/>
</dbReference>
<dbReference type="PANTHER" id="PTHR19848:SF8">
    <property type="entry name" value="F-BOX AND WD REPEAT DOMAIN CONTAINING 7"/>
    <property type="match status" value="1"/>
</dbReference>
<dbReference type="InterPro" id="IPR011009">
    <property type="entry name" value="Kinase-like_dom_sf"/>
</dbReference>
<feature type="repeat" description="WD" evidence="5">
    <location>
        <begin position="1110"/>
        <end position="1151"/>
    </location>
</feature>
<dbReference type="Pfam" id="PF00400">
    <property type="entry name" value="WD40"/>
    <property type="match status" value="8"/>
</dbReference>
<feature type="binding site" evidence="6">
    <location>
        <position position="149"/>
    </location>
    <ligand>
        <name>ATP</name>
        <dbReference type="ChEBI" id="CHEBI:30616"/>
    </ligand>
</feature>
<feature type="compositionally biased region" description="Pro residues" evidence="7">
    <location>
        <begin position="98"/>
        <end position="113"/>
    </location>
</feature>
<evidence type="ECO:0000256" key="4">
    <source>
        <dbReference type="ARBA" id="ARBA00022840"/>
    </source>
</evidence>
<dbReference type="PROSITE" id="PS50294">
    <property type="entry name" value="WD_REPEATS_REGION"/>
    <property type="match status" value="6"/>
</dbReference>
<dbReference type="OrthoDB" id="5476619at2"/>
<comment type="caution">
    <text evidence="9">The sequence shown here is derived from an EMBL/GenBank/DDBJ whole genome shotgun (WGS) entry which is preliminary data.</text>
</comment>
<dbReference type="PROSITE" id="PS50082">
    <property type="entry name" value="WD_REPEATS_2"/>
    <property type="match status" value="11"/>
</dbReference>
<protein>
    <submittedName>
        <fullName evidence="9">Protein kinase</fullName>
    </submittedName>
</protein>
<keyword evidence="9" id="KW-0418">Kinase</keyword>
<feature type="repeat" description="WD" evidence="5">
    <location>
        <begin position="985"/>
        <end position="1015"/>
    </location>
</feature>
<keyword evidence="10" id="KW-1185">Reference proteome</keyword>
<feature type="repeat" description="WD" evidence="5">
    <location>
        <begin position="1068"/>
        <end position="1100"/>
    </location>
</feature>
<feature type="domain" description="Protein kinase" evidence="8">
    <location>
        <begin position="120"/>
        <end position="384"/>
    </location>
</feature>
<dbReference type="InterPro" id="IPR036322">
    <property type="entry name" value="WD40_repeat_dom_sf"/>
</dbReference>
<dbReference type="GO" id="GO:0004672">
    <property type="term" value="F:protein kinase activity"/>
    <property type="evidence" value="ECO:0007669"/>
    <property type="project" value="InterPro"/>
</dbReference>
<dbReference type="PROSITE" id="PS00678">
    <property type="entry name" value="WD_REPEATS_1"/>
    <property type="match status" value="3"/>
</dbReference>
<dbReference type="SUPFAM" id="SSF50978">
    <property type="entry name" value="WD40 repeat-like"/>
    <property type="match status" value="3"/>
</dbReference>
<dbReference type="Gene3D" id="1.10.510.10">
    <property type="entry name" value="Transferase(Phosphotransferase) domain 1"/>
    <property type="match status" value="1"/>
</dbReference>
<dbReference type="InterPro" id="IPR027417">
    <property type="entry name" value="P-loop_NTPase"/>
</dbReference>
<dbReference type="SMART" id="SM00320">
    <property type="entry name" value="WD40"/>
    <property type="match status" value="14"/>
</dbReference>
<feature type="repeat" description="WD" evidence="5">
    <location>
        <begin position="1284"/>
        <end position="1305"/>
    </location>
</feature>
<reference evidence="9 10" key="1">
    <citation type="submission" date="2019-10" db="EMBL/GenBank/DDBJ databases">
        <title>A soil myxobacterium in the family Polyangiaceae.</title>
        <authorList>
            <person name="Li Y."/>
            <person name="Wang J."/>
        </authorList>
    </citation>
    <scope>NUCLEOTIDE SEQUENCE [LARGE SCALE GENOMIC DNA]</scope>
    <source>
        <strain evidence="9 10">DSM 14734</strain>
    </source>
</reference>
<dbReference type="Pfam" id="PF00069">
    <property type="entry name" value="Pkinase"/>
    <property type="match status" value="1"/>
</dbReference>
<dbReference type="PROSITE" id="PS50011">
    <property type="entry name" value="PROTEIN_KINASE_DOM"/>
    <property type="match status" value="1"/>
</dbReference>
<dbReference type="SMART" id="SM00220">
    <property type="entry name" value="S_TKc"/>
    <property type="match status" value="1"/>
</dbReference>
<dbReference type="InterPro" id="IPR000719">
    <property type="entry name" value="Prot_kinase_dom"/>
</dbReference>
<organism evidence="9 10">
    <name type="scientific">Polyangium spumosum</name>
    <dbReference type="NCBI Taxonomy" id="889282"/>
    <lineage>
        <taxon>Bacteria</taxon>
        <taxon>Pseudomonadati</taxon>
        <taxon>Myxococcota</taxon>
        <taxon>Polyangia</taxon>
        <taxon>Polyangiales</taxon>
        <taxon>Polyangiaceae</taxon>
        <taxon>Polyangium</taxon>
    </lineage>
</organism>
<feature type="repeat" description="WD" evidence="5">
    <location>
        <begin position="1194"/>
        <end position="1228"/>
    </location>
</feature>
<sequence length="1615" mass="175484">MTLDPGRRAARRGSCGRARGRAPRRRSRLAGFCAIPLRRVIRSAPRVMRSEHQAALQARPSSAEQGRVSMECATRTLTQPHSTDTSATSTLSTSAEAPTPPEAAPPSLDPSPPGGFIKHYEIIRELGEGGMGVVLLARDTKLGRLVAIKLLHGGGQAAPRLRAEAQATARARHDNIVVIYEVGELDGRPYMVLEYVEGRTLREVLSKGRRGDGRALPRGFVFDIMVSVVRALAAAHKSGVVHRDLKPENIMLLDAGQVKVLDFGLARPVDSEEPKRRAGTRAYMSPEQWSGDKIDARCDLWAAGVVFYELLAGAHPLAPLTMERLWALSDLETPMPRLADVRPELAEISEVIDRCLRKKKEERFRSAEELLAALEACLAVHGAVVVKGDARPFAGLAAFQEADADRFFGRAPDVAALLGSLARQALVVVAAPSGAGKSSFIRAGVIPALKRSGEEWDALVVRPGRAPLSALREALATALAPADVDGHFETQPGLLGKHLRAHCRRRGLSRRMLVFVDQFEELYTLVPDADERAAFLAALLGAADDASSPLRVILAIRSDFLDRVAEDRPFMSQVRAGLFFLTPVGRAELREALTRPVEAAGHRFESEAMIEEILDELERARSPLPLLQFSAAHLWDARDKEQKLLTRQSHETLGGVAGALATHADAVVARLSATDQSLCRAIFLRLVTPERTRAIVGMRELAELANDATAVEAVVRELCDARLLLLDTDGEPGSATVELVHESLIERWPTLARWLGENAEDALFLARLRAAASQWQASGAPSGLLWRDRAAEEARVFYERHRGDGAEARGNLVGKVEERYLEAVLALADRARRQRTRLLAGAFVFVSAVAVVVFFLAMRADAQATRADAEAARVKEQNEALALQALRGRNAMRILAARKRQDDPMLVLALLREVEKEDIPKEWSELVSAALSQGVASAAWVAPGAPKPLVYDATMSPDGERIVLALGDKTARVLDAKDLKEQRVLRGHEAHLWRAAWSPDGERILTASGDKTARVEPADGKGEPLVLRGHEAPVNSALMSPDGKLVVTSSEDGTARVFGAASGKELVALRHVDDVNFAEFSPDGRRIVTAGADGAARVWNADGAGEPLLLRGHTGAVIAAAFHPDGTRIATASADRTIRIWDASSGAERLVLRGHDDKIMTVAWSPDGRRIASASKDKTARIWNANGGAGPLVLRGHGHWVYTARFSPEGRRLVTASLDNTLRVWNLDDILAPLVLPGSTAIVGPSAFSPDGKRFVMVSGATHVWNVNGTDESVLPASDASQSAWSPDGTRIVTAFTDKTARIWNADGSGVPIVLGGHPDAVRAVAWCSQGDAIATASQDGMLRRWSPDGRLLSTTTRPVRTDFLVTSFDPSCKRLLVWDTQHGIIQVWNVDEGEELLTLGERDAAVYTAEWSPDGSRVLAIYVDHAVRIWNVDGAPPFVFPVSGPVTHTSFSPDGRRVAMAFDDGAVQVWKTDGAREPDVVFGIRGNQQTYVQWSPDGTRLLTNSRDRLTRVWNADGSGVPFVLVGAQAHVRYSFWSPDGEHIAVQSEETVARFWPDVHPFSGPDDPRLWRATSYCIPPATRIELLDVTDDDARADEEACKRRVTEARAERPGR</sequence>
<dbReference type="Pfam" id="PF20703">
    <property type="entry name" value="nSTAND1"/>
    <property type="match status" value="1"/>
</dbReference>
<dbReference type="PANTHER" id="PTHR19848">
    <property type="entry name" value="WD40 REPEAT PROTEIN"/>
    <property type="match status" value="1"/>
</dbReference>
<dbReference type="PROSITE" id="PS00108">
    <property type="entry name" value="PROTEIN_KINASE_ST"/>
    <property type="match status" value="1"/>
</dbReference>
<feature type="repeat" description="WD" evidence="5">
    <location>
        <begin position="1400"/>
        <end position="1434"/>
    </location>
</feature>
<dbReference type="InterPro" id="IPR013979">
    <property type="entry name" value="TIF_beta_prop-like"/>
</dbReference>
<keyword evidence="1 5" id="KW-0853">WD repeat</keyword>
<dbReference type="Pfam" id="PF08662">
    <property type="entry name" value="eIF2A"/>
    <property type="match status" value="1"/>
</dbReference>
<name>A0A6N7PWP6_9BACT</name>
<dbReference type="InterPro" id="IPR017441">
    <property type="entry name" value="Protein_kinase_ATP_BS"/>
</dbReference>
<feature type="repeat" description="WD" evidence="5">
    <location>
        <begin position="1027"/>
        <end position="1068"/>
    </location>
</feature>
<dbReference type="EMBL" id="WJIE01000011">
    <property type="protein sequence ID" value="MRG96309.1"/>
    <property type="molecule type" value="Genomic_DNA"/>
</dbReference>
<dbReference type="GO" id="GO:0005524">
    <property type="term" value="F:ATP binding"/>
    <property type="evidence" value="ECO:0007669"/>
    <property type="project" value="UniProtKB-UniRule"/>
</dbReference>
<keyword evidence="9" id="KW-0808">Transferase</keyword>
<evidence type="ECO:0000313" key="10">
    <source>
        <dbReference type="Proteomes" id="UP000440224"/>
    </source>
</evidence>
<feature type="region of interest" description="Disordered" evidence="7">
    <location>
        <begin position="74"/>
        <end position="114"/>
    </location>
</feature>
<gene>
    <name evidence="9" type="ORF">GF068_30960</name>
</gene>
<dbReference type="CDD" id="cd00200">
    <property type="entry name" value="WD40"/>
    <property type="match status" value="2"/>
</dbReference>
<proteinExistence type="predicted"/>
<evidence type="ECO:0000256" key="5">
    <source>
        <dbReference type="PROSITE-ProRule" id="PRU00221"/>
    </source>
</evidence>
<feature type="repeat" description="WD" evidence="5">
    <location>
        <begin position="1493"/>
        <end position="1515"/>
    </location>
</feature>
<accession>A0A6N7PWP6</accession>
<feature type="repeat" description="WD" evidence="5">
    <location>
        <begin position="1152"/>
        <end position="1184"/>
    </location>
</feature>
<dbReference type="PRINTS" id="PR00320">
    <property type="entry name" value="GPROTEINBRPT"/>
</dbReference>
<feature type="repeat" description="WD" evidence="5">
    <location>
        <begin position="1447"/>
        <end position="1481"/>
    </location>
</feature>
<dbReference type="Proteomes" id="UP000440224">
    <property type="component" value="Unassembled WGS sequence"/>
</dbReference>
<keyword evidence="2" id="KW-0677">Repeat</keyword>